<reference evidence="2 3" key="1">
    <citation type="submission" date="2015-12" db="EMBL/GenBank/DDBJ databases">
        <title>Complete genome of Roseateles depolymerans KCTC 42856.</title>
        <authorList>
            <person name="Kim K.M."/>
        </authorList>
    </citation>
    <scope>NUCLEOTIDE SEQUENCE [LARGE SCALE GENOMIC DNA]</scope>
    <source>
        <strain evidence="2 3">KCTC 42856</strain>
    </source>
</reference>
<gene>
    <name evidence="2" type="ORF">RD2015_1717</name>
</gene>
<feature type="compositionally biased region" description="Low complexity" evidence="1">
    <location>
        <begin position="125"/>
        <end position="136"/>
    </location>
</feature>
<proteinExistence type="predicted"/>
<evidence type="ECO:0000313" key="3">
    <source>
        <dbReference type="Proteomes" id="UP000060699"/>
    </source>
</evidence>
<feature type="region of interest" description="Disordered" evidence="1">
    <location>
        <begin position="125"/>
        <end position="145"/>
    </location>
</feature>
<organism evidence="2 3">
    <name type="scientific">Roseateles depolymerans</name>
    <dbReference type="NCBI Taxonomy" id="76731"/>
    <lineage>
        <taxon>Bacteria</taxon>
        <taxon>Pseudomonadati</taxon>
        <taxon>Pseudomonadota</taxon>
        <taxon>Betaproteobacteria</taxon>
        <taxon>Burkholderiales</taxon>
        <taxon>Sphaerotilaceae</taxon>
        <taxon>Roseateles</taxon>
    </lineage>
</organism>
<accession>A0A0U3LMQ2</accession>
<protein>
    <submittedName>
        <fullName evidence="2">Uncharacterized protein</fullName>
    </submittedName>
</protein>
<dbReference type="EMBL" id="CP013729">
    <property type="protein sequence ID" value="ALV06199.1"/>
    <property type="molecule type" value="Genomic_DNA"/>
</dbReference>
<keyword evidence="3" id="KW-1185">Reference proteome</keyword>
<evidence type="ECO:0000313" key="2">
    <source>
        <dbReference type="EMBL" id="ALV06199.1"/>
    </source>
</evidence>
<dbReference type="KEGG" id="rdp:RD2015_1717"/>
<dbReference type="OrthoDB" id="6174209at2"/>
<evidence type="ECO:0000256" key="1">
    <source>
        <dbReference type="SAM" id="MobiDB-lite"/>
    </source>
</evidence>
<sequence>MSRFHPKQFVHLAEKLVAQRDEACLRSAVSRAYYGVFLQTRELLQVTLTSATVHAETQRLLKRRGLPRLAQDMERLRKLRNQSDYQLDDSLDLRMIRESAQRAVQTARLIARELEAPALLHLFKARAAPSSPAHSRPGPPGRGRR</sequence>
<dbReference type="AlphaFoldDB" id="A0A0U3LMQ2"/>
<dbReference type="Gene3D" id="1.20.120.330">
    <property type="entry name" value="Nucleotidyltransferases domain 2"/>
    <property type="match status" value="1"/>
</dbReference>
<dbReference type="Proteomes" id="UP000060699">
    <property type="component" value="Chromosome"/>
</dbReference>
<name>A0A0U3LMQ2_9BURK</name>